<feature type="disulfide bond" evidence="2">
    <location>
        <begin position="172"/>
        <end position="190"/>
    </location>
</feature>
<reference evidence="8 9" key="1">
    <citation type="journal article" date="2014" name="Nat. Commun.">
        <title>Molecular traces of alternative social organization in a termite genome.</title>
        <authorList>
            <person name="Terrapon N."/>
            <person name="Li C."/>
            <person name="Robertson H.M."/>
            <person name="Ji L."/>
            <person name="Meng X."/>
            <person name="Booth W."/>
            <person name="Chen Z."/>
            <person name="Childers C.P."/>
            <person name="Glastad K.M."/>
            <person name="Gokhale K."/>
            <person name="Gowin J."/>
            <person name="Gronenberg W."/>
            <person name="Hermansen R.A."/>
            <person name="Hu H."/>
            <person name="Hunt B.G."/>
            <person name="Huylmans A.K."/>
            <person name="Khalil S.M."/>
            <person name="Mitchell R.D."/>
            <person name="Munoz-Torres M.C."/>
            <person name="Mustard J.A."/>
            <person name="Pan H."/>
            <person name="Reese J.T."/>
            <person name="Scharf M.E."/>
            <person name="Sun F."/>
            <person name="Vogel H."/>
            <person name="Xiao J."/>
            <person name="Yang W."/>
            <person name="Yang Z."/>
            <person name="Yang Z."/>
            <person name="Zhou J."/>
            <person name="Zhu J."/>
            <person name="Brent C.S."/>
            <person name="Elsik C.G."/>
            <person name="Goodisman M.A."/>
            <person name="Liberles D.A."/>
            <person name="Roe R.M."/>
            <person name="Vargo E.L."/>
            <person name="Vilcinskas A."/>
            <person name="Wang J."/>
            <person name="Bornberg-Bauer E."/>
            <person name="Korb J."/>
            <person name="Zhang G."/>
            <person name="Liebig J."/>
        </authorList>
    </citation>
    <scope>NUCLEOTIDE SEQUENCE [LARGE SCALE GENOMIC DNA]</scope>
    <source>
        <tissue evidence="8">Whole organism</tissue>
    </source>
</reference>
<feature type="disulfide bond" evidence="2">
    <location>
        <begin position="45"/>
        <end position="63"/>
    </location>
</feature>
<dbReference type="InterPro" id="IPR043504">
    <property type="entry name" value="Peptidase_S1_PA_chymotrypsin"/>
</dbReference>
<dbReference type="GO" id="GO:0004252">
    <property type="term" value="F:serine-type endopeptidase activity"/>
    <property type="evidence" value="ECO:0007669"/>
    <property type="project" value="InterPro"/>
</dbReference>
<feature type="disulfide bond" evidence="2">
    <location>
        <begin position="124"/>
        <end position="136"/>
    </location>
</feature>
<feature type="domain" description="Peptidase S1" evidence="6">
    <location>
        <begin position="363"/>
        <end position="619"/>
    </location>
</feature>
<sequence length="619" mass="68534">MGRILCYVCCILFIFQSDNGLKVESRIHPHERFQRQTCSALEFHCASGKCISSTLLCDGFKDCDDGSDETAHQCNKIRCPKFAFQCSYGACVDGSAKCNGIADCADGSDEKHPSCDVKPSTGVCKSSEFHCKSGKCIDNTLVCDGIKNCDDGSDETFEQCSKFRCSPLTFRCSYGACVDLDYRCDGQPHCADSSDEAPILCGTENKPTCKLPNKPENGNYKILNCKETDTSPFCLQVPDTIAPEYTILEYRCVAGYNLAGTASIPCIEGQWANSHPACVPVSCPPLESNNLNIKCNYKGNNVLCEKAMAPGTVASLECKVSYQLTFEPGYTKITCQENGKWDRPLFTCTQVCGKRNPKGKPFVSNGVQAKVGEFPWHVGIYRYSANGTLQQICGGSLINPSTVVSAAHCFWSEAYGKTMDKDNFRIAAGKYYRDWDIKDSEMQERQLSDIIVHEKYKGRNLHFSSDIALLKLNISVELTWAVLPVCVDWRNEYERFQLSNGNLGITVGWGYTQNNEPSNELLTTNLPFVDFQTCWKTIPETFQSYVTPDKFCAGYLNGTSVCPGDSGGGMAFAHDQKYYLRGLVSVGLEPEGDAKCFTDQYTAFTKVSDFLSWIDSNIR</sequence>
<feature type="disulfide bond" evidence="2">
    <location>
        <begin position="79"/>
        <end position="91"/>
    </location>
</feature>
<dbReference type="PROSITE" id="PS50240">
    <property type="entry name" value="TRYPSIN_DOM"/>
    <property type="match status" value="1"/>
</dbReference>
<evidence type="ECO:0000313" key="9">
    <source>
        <dbReference type="Proteomes" id="UP000027135"/>
    </source>
</evidence>
<accession>A0A067RJX7</accession>
<dbReference type="InterPro" id="IPR036055">
    <property type="entry name" value="LDL_receptor-like_sf"/>
</dbReference>
<proteinExistence type="predicted"/>
<dbReference type="CDD" id="cd00190">
    <property type="entry name" value="Tryp_SPc"/>
    <property type="match status" value="1"/>
</dbReference>
<dbReference type="InParanoid" id="A0A067RJX7"/>
<feature type="disulfide bond" evidence="2">
    <location>
        <begin position="86"/>
        <end position="104"/>
    </location>
</feature>
<dbReference type="PROSITE" id="PS00134">
    <property type="entry name" value="TRYPSIN_HIS"/>
    <property type="match status" value="1"/>
</dbReference>
<dbReference type="OMA" id="NEIKCPS"/>
<dbReference type="SUPFAM" id="SSF57535">
    <property type="entry name" value="Complement control module/SCR domain"/>
    <property type="match status" value="1"/>
</dbReference>
<dbReference type="SMART" id="SM00032">
    <property type="entry name" value="CCP"/>
    <property type="match status" value="2"/>
</dbReference>
<dbReference type="Gene3D" id="4.10.400.10">
    <property type="entry name" value="Low-density Lipoprotein Receptor"/>
    <property type="match status" value="4"/>
</dbReference>
<feature type="signal peptide" evidence="4">
    <location>
        <begin position="1"/>
        <end position="20"/>
    </location>
</feature>
<dbReference type="PRINTS" id="PR00261">
    <property type="entry name" value="LDLRECEPTOR"/>
</dbReference>
<dbReference type="InterPro" id="IPR009003">
    <property type="entry name" value="Peptidase_S1_PA"/>
</dbReference>
<dbReference type="eggNOG" id="KOG3627">
    <property type="taxonomic scope" value="Eukaryota"/>
</dbReference>
<dbReference type="SUPFAM" id="SSF50494">
    <property type="entry name" value="Trypsin-like serine proteases"/>
    <property type="match status" value="1"/>
</dbReference>
<dbReference type="GO" id="GO:0004930">
    <property type="term" value="F:G protein-coupled receptor activity"/>
    <property type="evidence" value="ECO:0007669"/>
    <property type="project" value="InterPro"/>
</dbReference>
<dbReference type="Gene3D" id="2.10.70.10">
    <property type="entry name" value="Complement Module, domain 1"/>
    <property type="match status" value="2"/>
</dbReference>
<dbReference type="SMART" id="SM00192">
    <property type="entry name" value="LDLa"/>
    <property type="match status" value="4"/>
</dbReference>
<dbReference type="FunFam" id="2.40.10.10:FF:000068">
    <property type="entry name" value="transmembrane protease serine 2"/>
    <property type="match status" value="1"/>
</dbReference>
<feature type="chain" id="PRO_5001645243" evidence="4">
    <location>
        <begin position="21"/>
        <end position="619"/>
    </location>
</feature>
<evidence type="ECO:0000259" key="6">
    <source>
        <dbReference type="PROSITE" id="PS50240"/>
    </source>
</evidence>
<dbReference type="CDD" id="cd00112">
    <property type="entry name" value="LDLa"/>
    <property type="match status" value="4"/>
</dbReference>
<dbReference type="PROSITE" id="PS01209">
    <property type="entry name" value="LDLRA_1"/>
    <property type="match status" value="2"/>
</dbReference>
<dbReference type="SMART" id="SM00020">
    <property type="entry name" value="Tryp_SPc"/>
    <property type="match status" value="1"/>
</dbReference>
<protein>
    <submittedName>
        <fullName evidence="8">Limulus clotting factor C</fullName>
    </submittedName>
</protein>
<dbReference type="AlphaFoldDB" id="A0A067RJX7"/>
<dbReference type="InterPro" id="IPR001254">
    <property type="entry name" value="Trypsin_dom"/>
</dbReference>
<evidence type="ECO:0000256" key="2">
    <source>
        <dbReference type="PROSITE-ProRule" id="PRU00124"/>
    </source>
</evidence>
<dbReference type="Proteomes" id="UP000027135">
    <property type="component" value="Unassembled WGS sequence"/>
</dbReference>
<dbReference type="PANTHER" id="PTHR24252:SF7">
    <property type="entry name" value="HYALIN"/>
    <property type="match status" value="1"/>
</dbReference>
<feature type="domain" description="G-protein coupled receptors family 2 profile 1" evidence="5">
    <location>
        <begin position="282"/>
        <end position="356"/>
    </location>
</feature>
<feature type="domain" description="Sushi" evidence="7">
    <location>
        <begin position="223"/>
        <end position="280"/>
    </location>
</feature>
<evidence type="ECO:0000259" key="7">
    <source>
        <dbReference type="PROSITE" id="PS50923"/>
    </source>
</evidence>
<keyword evidence="1 2" id="KW-1015">Disulfide bond</keyword>
<dbReference type="Pfam" id="PF00089">
    <property type="entry name" value="Trypsin"/>
    <property type="match status" value="1"/>
</dbReference>
<dbReference type="GO" id="GO:0006508">
    <property type="term" value="P:proteolysis"/>
    <property type="evidence" value="ECO:0007669"/>
    <property type="project" value="InterPro"/>
</dbReference>
<comment type="caution">
    <text evidence="3">Lacks conserved residue(s) required for the propagation of feature annotation.</text>
</comment>
<feature type="domain" description="Sushi" evidence="7">
    <location>
        <begin position="281"/>
        <end position="350"/>
    </location>
</feature>
<name>A0A067RJX7_ZOONE</name>
<dbReference type="GO" id="GO:0016020">
    <property type="term" value="C:membrane"/>
    <property type="evidence" value="ECO:0007669"/>
    <property type="project" value="InterPro"/>
</dbReference>
<dbReference type="CDD" id="cd00033">
    <property type="entry name" value="CCP"/>
    <property type="match status" value="1"/>
</dbReference>
<dbReference type="PROSITE" id="PS50923">
    <property type="entry name" value="SUSHI"/>
    <property type="match status" value="2"/>
</dbReference>
<dbReference type="InterPro" id="IPR023415">
    <property type="entry name" value="LDLR_class-A_CS"/>
</dbReference>
<dbReference type="FunCoup" id="A0A067RJX7">
    <property type="interactions" value="51"/>
</dbReference>
<dbReference type="Pfam" id="PF00084">
    <property type="entry name" value="Sushi"/>
    <property type="match status" value="2"/>
</dbReference>
<dbReference type="Gene3D" id="2.40.10.10">
    <property type="entry name" value="Trypsin-like serine proteases"/>
    <property type="match status" value="1"/>
</dbReference>
<dbReference type="STRING" id="136037.A0A067RJX7"/>
<organism evidence="8 9">
    <name type="scientific">Zootermopsis nevadensis</name>
    <name type="common">Dampwood termite</name>
    <dbReference type="NCBI Taxonomy" id="136037"/>
    <lineage>
        <taxon>Eukaryota</taxon>
        <taxon>Metazoa</taxon>
        <taxon>Ecdysozoa</taxon>
        <taxon>Arthropoda</taxon>
        <taxon>Hexapoda</taxon>
        <taxon>Insecta</taxon>
        <taxon>Pterygota</taxon>
        <taxon>Neoptera</taxon>
        <taxon>Polyneoptera</taxon>
        <taxon>Dictyoptera</taxon>
        <taxon>Blattodea</taxon>
        <taxon>Blattoidea</taxon>
        <taxon>Termitoidae</taxon>
        <taxon>Termopsidae</taxon>
        <taxon>Zootermopsis</taxon>
    </lineage>
</organism>
<feature type="disulfide bond" evidence="2">
    <location>
        <begin position="131"/>
        <end position="149"/>
    </location>
</feature>
<dbReference type="OrthoDB" id="2019384at2759"/>
<dbReference type="InterPro" id="IPR035976">
    <property type="entry name" value="Sushi/SCR/CCP_sf"/>
</dbReference>
<dbReference type="PROSITE" id="PS50068">
    <property type="entry name" value="LDLRA_2"/>
    <property type="match status" value="4"/>
</dbReference>
<dbReference type="InterPro" id="IPR018114">
    <property type="entry name" value="TRYPSIN_HIS"/>
</dbReference>
<gene>
    <name evidence="8" type="ORF">L798_05762</name>
</gene>
<keyword evidence="4" id="KW-0732">Signal</keyword>
<dbReference type="PANTHER" id="PTHR24252">
    <property type="entry name" value="ACROSIN-RELATED"/>
    <property type="match status" value="1"/>
</dbReference>
<dbReference type="InterPro" id="IPR000436">
    <property type="entry name" value="Sushi_SCR_CCP_dom"/>
</dbReference>
<keyword evidence="3" id="KW-0768">Sushi</keyword>
<keyword evidence="9" id="KW-1185">Reference proteome</keyword>
<feature type="disulfide bond" evidence="2">
    <location>
        <begin position="165"/>
        <end position="177"/>
    </location>
</feature>
<dbReference type="Pfam" id="PF00057">
    <property type="entry name" value="Ldl_recept_a"/>
    <property type="match status" value="4"/>
</dbReference>
<evidence type="ECO:0000313" key="8">
    <source>
        <dbReference type="EMBL" id="KDR19731.1"/>
    </source>
</evidence>
<evidence type="ECO:0000256" key="1">
    <source>
        <dbReference type="ARBA" id="ARBA00023157"/>
    </source>
</evidence>
<evidence type="ECO:0000259" key="5">
    <source>
        <dbReference type="PROSITE" id="PS50227"/>
    </source>
</evidence>
<evidence type="ECO:0000256" key="3">
    <source>
        <dbReference type="PROSITE-ProRule" id="PRU00302"/>
    </source>
</evidence>
<dbReference type="EMBL" id="KK852636">
    <property type="protein sequence ID" value="KDR19731.1"/>
    <property type="molecule type" value="Genomic_DNA"/>
</dbReference>
<dbReference type="SUPFAM" id="SSF57424">
    <property type="entry name" value="LDL receptor-like module"/>
    <property type="match status" value="4"/>
</dbReference>
<feature type="disulfide bond" evidence="2">
    <location>
        <begin position="38"/>
        <end position="50"/>
    </location>
</feature>
<dbReference type="InterPro" id="IPR002172">
    <property type="entry name" value="LDrepeatLR_classA_rpt"/>
</dbReference>
<dbReference type="InterPro" id="IPR001879">
    <property type="entry name" value="GPCR_2_extracellular_dom"/>
</dbReference>
<dbReference type="PROSITE" id="PS50227">
    <property type="entry name" value="G_PROTEIN_RECEP_F2_3"/>
    <property type="match status" value="1"/>
</dbReference>
<evidence type="ECO:0000256" key="4">
    <source>
        <dbReference type="SAM" id="SignalP"/>
    </source>
</evidence>